<dbReference type="InterPro" id="IPR021401">
    <property type="entry name" value="DUF3040"/>
</dbReference>
<protein>
    <recommendedName>
        <fullName evidence="4">DUF3040 domain-containing protein</fullName>
    </recommendedName>
</protein>
<proteinExistence type="predicted"/>
<reference evidence="2 3" key="1">
    <citation type="submission" date="2016-10" db="EMBL/GenBank/DDBJ databases">
        <authorList>
            <person name="de Groot N.N."/>
        </authorList>
    </citation>
    <scope>NUCLEOTIDE SEQUENCE [LARGE SCALE GENOMIC DNA]</scope>
    <source>
        <strain evidence="2 3">DSM 43941</strain>
    </source>
</reference>
<organism evidence="2 3">
    <name type="scientific">Actinoplanes derwentensis</name>
    <dbReference type="NCBI Taxonomy" id="113562"/>
    <lineage>
        <taxon>Bacteria</taxon>
        <taxon>Bacillati</taxon>
        <taxon>Actinomycetota</taxon>
        <taxon>Actinomycetes</taxon>
        <taxon>Micromonosporales</taxon>
        <taxon>Micromonosporaceae</taxon>
        <taxon>Actinoplanes</taxon>
    </lineage>
</organism>
<keyword evidence="1" id="KW-1133">Transmembrane helix</keyword>
<dbReference type="RefSeq" id="WP_157751132.1">
    <property type="nucleotide sequence ID" value="NZ_BOMJ01000016.1"/>
</dbReference>
<dbReference type="OrthoDB" id="3298695at2"/>
<keyword evidence="3" id="KW-1185">Reference proteome</keyword>
<sequence>MLEERDRRALADIEQRLAVEDPDFVRRMDGAVRLPLIPVLCMTVFLTLPFVALFLGPAAALITVDLTALLVILLLAVRRARRRR</sequence>
<dbReference type="EMBL" id="LT629758">
    <property type="protein sequence ID" value="SDS35251.1"/>
    <property type="molecule type" value="Genomic_DNA"/>
</dbReference>
<evidence type="ECO:0008006" key="4">
    <source>
        <dbReference type="Google" id="ProtNLM"/>
    </source>
</evidence>
<accession>A0A1H1RHN7</accession>
<dbReference type="Proteomes" id="UP000198688">
    <property type="component" value="Chromosome I"/>
</dbReference>
<gene>
    <name evidence="2" type="ORF">SAMN04489716_0593</name>
</gene>
<evidence type="ECO:0000313" key="3">
    <source>
        <dbReference type="Proteomes" id="UP000198688"/>
    </source>
</evidence>
<feature type="transmembrane region" description="Helical" evidence="1">
    <location>
        <begin position="34"/>
        <end position="52"/>
    </location>
</feature>
<dbReference type="AlphaFoldDB" id="A0A1H1RHN7"/>
<keyword evidence="1" id="KW-0472">Membrane</keyword>
<evidence type="ECO:0000313" key="2">
    <source>
        <dbReference type="EMBL" id="SDS35251.1"/>
    </source>
</evidence>
<keyword evidence="1" id="KW-0812">Transmembrane</keyword>
<evidence type="ECO:0000256" key="1">
    <source>
        <dbReference type="SAM" id="Phobius"/>
    </source>
</evidence>
<feature type="transmembrane region" description="Helical" evidence="1">
    <location>
        <begin position="58"/>
        <end position="77"/>
    </location>
</feature>
<dbReference type="Pfam" id="PF11239">
    <property type="entry name" value="DUF3040"/>
    <property type="match status" value="1"/>
</dbReference>
<name>A0A1H1RHN7_9ACTN</name>